<organism evidence="1 2">
    <name type="scientific">Pleurotus cornucopiae</name>
    <name type="common">Cornucopia mushroom</name>
    <dbReference type="NCBI Taxonomy" id="5321"/>
    <lineage>
        <taxon>Eukaryota</taxon>
        <taxon>Fungi</taxon>
        <taxon>Dikarya</taxon>
        <taxon>Basidiomycota</taxon>
        <taxon>Agaricomycotina</taxon>
        <taxon>Agaricomycetes</taxon>
        <taxon>Agaricomycetidae</taxon>
        <taxon>Agaricales</taxon>
        <taxon>Pleurotineae</taxon>
        <taxon>Pleurotaceae</taxon>
        <taxon>Pleurotus</taxon>
    </lineage>
</organism>
<accession>A0ACB7IVZ4</accession>
<evidence type="ECO:0000313" key="1">
    <source>
        <dbReference type="EMBL" id="KAG9221808.1"/>
    </source>
</evidence>
<proteinExistence type="predicted"/>
<name>A0ACB7IVZ4_PLECO</name>
<keyword evidence="2" id="KW-1185">Reference proteome</keyword>
<reference evidence="1 2" key="1">
    <citation type="journal article" date="2021" name="Appl. Environ. Microbiol.">
        <title>Genetic linkage and physical mapping for an oyster mushroom Pleurotus cornucopiae and QTL analysis for the trait cap color.</title>
        <authorList>
            <person name="Zhang Y."/>
            <person name="Gao W."/>
            <person name="Sonnenberg A."/>
            <person name="Chen Q."/>
            <person name="Zhang J."/>
            <person name="Huang C."/>
        </authorList>
    </citation>
    <scope>NUCLEOTIDE SEQUENCE [LARGE SCALE GENOMIC DNA]</scope>
    <source>
        <strain evidence="1">CCMSSC00406</strain>
    </source>
</reference>
<dbReference type="EMBL" id="WQMT02000006">
    <property type="protein sequence ID" value="KAG9221808.1"/>
    <property type="molecule type" value="Genomic_DNA"/>
</dbReference>
<dbReference type="Proteomes" id="UP000824881">
    <property type="component" value="Unassembled WGS sequence"/>
</dbReference>
<sequence length="427" mass="47911">MGKEVSLSHYVTFQPCSLDGLFVLKPLRAFVSPSLVADTILGLPFLNSNGLVIDDLASTCISRTGNVSSYDLLNASALPSVPRPKWKSTHTRASEVHGARRKARAAHKALFQSNEFIDALKPKLSRMPARGAHSSSVVAAIRKRLDDVNTSVIFQAQLKQLDLEMKKKYSNLFKDLPPVHQLPNQVYHKFRLKDANKVVNRQGYSCPRKEQDAWKTLLDEFLTSGKLWPSDSECASPVFLVPKSGPNALPRWVNDYRELNNNTVPDCFPLPLVSEILTDCGKGKIWSKLDMTNTFFQTKVHPDHIKYMAVRTPFGLYKWIVMPQGCRNAPATHQHRMVAALRHLIGKICHVYLIIWSSSLTEHIKNIKLVLVALCDAVLYCNVKKTELFCTSINFLGHMISQDGIQADCTKALKIAEWPVLHTATDV</sequence>
<protein>
    <submittedName>
        <fullName evidence="1">Uncharacterized protein</fullName>
    </submittedName>
</protein>
<evidence type="ECO:0000313" key="2">
    <source>
        <dbReference type="Proteomes" id="UP000824881"/>
    </source>
</evidence>
<gene>
    <name evidence="1" type="ORF">CCMSSC00406_0006751</name>
</gene>
<comment type="caution">
    <text evidence="1">The sequence shown here is derived from an EMBL/GenBank/DDBJ whole genome shotgun (WGS) entry which is preliminary data.</text>
</comment>